<evidence type="ECO:0000256" key="10">
    <source>
        <dbReference type="ARBA" id="ARBA00022786"/>
    </source>
</evidence>
<comment type="cofactor">
    <cofactor evidence="17">
        <name>heme</name>
        <dbReference type="ChEBI" id="CHEBI:30413"/>
    </cofactor>
</comment>
<evidence type="ECO:0000256" key="17">
    <source>
        <dbReference type="PIRSR" id="PIRSR602401-1"/>
    </source>
</evidence>
<comment type="catalytic activity">
    <reaction evidence="1">
        <text>S-ubiquitinyl-[E2 ubiquitin-conjugating enzyme]-L-cysteine + [acceptor protein]-L-lysine = [E2 ubiquitin-conjugating enzyme]-L-cysteine + N(6)-ubiquitinyl-[acceptor protein]-L-lysine.</text>
        <dbReference type="EC" id="2.3.2.27"/>
    </reaction>
</comment>
<gene>
    <name evidence="22" type="ORF">HU200_030655</name>
</gene>
<keyword evidence="8 17" id="KW-0479">Metal-binding</keyword>
<dbReference type="OrthoDB" id="1470350at2759"/>
<reference evidence="22" key="1">
    <citation type="submission" date="2020-07" db="EMBL/GenBank/DDBJ databases">
        <title>Genome sequence and genetic diversity analysis of an under-domesticated orphan crop, white fonio (Digitaria exilis).</title>
        <authorList>
            <person name="Bennetzen J.L."/>
            <person name="Chen S."/>
            <person name="Ma X."/>
            <person name="Wang X."/>
            <person name="Yssel A.E.J."/>
            <person name="Chaluvadi S.R."/>
            <person name="Johnson M."/>
            <person name="Gangashetty P."/>
            <person name="Hamidou F."/>
            <person name="Sanogo M.D."/>
            <person name="Zwaenepoel A."/>
            <person name="Wallace J."/>
            <person name="Van De Peer Y."/>
            <person name="Van Deynze A."/>
        </authorList>
    </citation>
    <scope>NUCLEOTIDE SEQUENCE</scope>
    <source>
        <tissue evidence="22">Leaves</tissue>
    </source>
</reference>
<dbReference type="InterPro" id="IPR002401">
    <property type="entry name" value="Cyt_P450_E_grp-I"/>
</dbReference>
<keyword evidence="13" id="KW-0560">Oxidoreductase</keyword>
<feature type="binding site" description="axial binding residue" evidence="17">
    <location>
        <position position="1445"/>
    </location>
    <ligand>
        <name>heme</name>
        <dbReference type="ChEBI" id="CHEBI:30413"/>
    </ligand>
    <ligandPart>
        <name>Fe</name>
        <dbReference type="ChEBI" id="CHEBI:18248"/>
    </ligandPart>
</feature>
<protein>
    <recommendedName>
        <fullName evidence="4">RING-type E3 ubiquitin transferase</fullName>
        <ecNumber evidence="4">2.3.2.27</ecNumber>
    </recommendedName>
</protein>
<keyword evidence="12 20" id="KW-1133">Transmembrane helix</keyword>
<evidence type="ECO:0000256" key="12">
    <source>
        <dbReference type="ARBA" id="ARBA00022989"/>
    </source>
</evidence>
<dbReference type="InterPro" id="IPR001841">
    <property type="entry name" value="Znf_RING"/>
</dbReference>
<dbReference type="InterPro" id="IPR017972">
    <property type="entry name" value="Cyt_P450_CS"/>
</dbReference>
<keyword evidence="11" id="KW-0862">Zinc</keyword>
<evidence type="ECO:0000313" key="23">
    <source>
        <dbReference type="Proteomes" id="UP000636709"/>
    </source>
</evidence>
<dbReference type="PANTHER" id="PTHR24282:SF141">
    <property type="entry name" value="CYTOCHROME P450 714C3"/>
    <property type="match status" value="1"/>
</dbReference>
<dbReference type="GO" id="GO:0016020">
    <property type="term" value="C:membrane"/>
    <property type="evidence" value="ECO:0007669"/>
    <property type="project" value="UniProtKB-SubCell"/>
</dbReference>
<evidence type="ECO:0000256" key="14">
    <source>
        <dbReference type="ARBA" id="ARBA00023004"/>
    </source>
</evidence>
<evidence type="ECO:0000256" key="5">
    <source>
        <dbReference type="ARBA" id="ARBA00022617"/>
    </source>
</evidence>
<keyword evidence="23" id="KW-1185">Reference proteome</keyword>
<evidence type="ECO:0000256" key="18">
    <source>
        <dbReference type="PROSITE-ProRule" id="PRU00175"/>
    </source>
</evidence>
<keyword evidence="9 18" id="KW-0863">Zinc-finger</keyword>
<evidence type="ECO:0000256" key="6">
    <source>
        <dbReference type="ARBA" id="ARBA00022679"/>
    </source>
</evidence>
<sequence>MSDQHRHSSSYEVLATEPDVQCLVCTRPFTLDTEIADSFEALAICRECMMTVLTGSYRDDTTRTNRQRQRPVTSHEPMEDAFSQQFSQLIDLARQGHEADVDSPTVPRQRTSYSSTPNRSQRWHSSDDESDGLNYADSVFGDIESNISFDDGGGESDASLEHQTAMGREIVIQLDSESYMNTDTDIDPMNAGIGHWDSDDPEDDEDEQSEESDLDEAGDTMQAHRQQWHDIAPSGLNEQESEDTVWTWRTAASQGVNRTNLTADTEGREIRRLFIGNPGDYADARQFEMLLEQFAEDNNTTRGAPAAAAASIENLPSVVISTSREINGGVTCPVCKDDMPIKTVAKQLPCMHLYHSSCIIPWLSSRNTCPVCRYELPTDDMEYERSKRAAANEGGVYVVEHTHPQETAEEISYEPEVEGRSNTVGGTMEETNTHEYSVYSAQHPNRARGRHRWLFIAAAPVVNSQFCSSRTFPSLMERLLEMVIVLPIILVGLALVYLYDILWLRLEKIRNKLRRQGINGPKPTFLYGNTQEMKRIRQELKCVQRQRKDTNMNSYISIIFPHFIHWRKTYGPVFLYSTGTVEILHVAQREMVKDMGRWTTSELAKPHYLMRSRKPLFGEGILSANGDLWAYEKKILAPEFFMEKIKGMIGLIVDATVPLLQAWENILDGAGGSKEIYVDGYLRNFSADVIASACFGSSFTKGEDIFCKLRQLQKAISQQDTFVGLSALWKYLPTKSNREIRKLNQEVRLLILDLCKEHRSRSHGNDVTHMSTQNNLLHAIINGADRRPSYFSGTEDFIVDNCKNIYFAGHETAAVTATWCLMLLAAHPDWQITMVIQETLRLYPPASLIMREALTDVSLGGVDVPRGTIIQVAISMLHLDKDAWGPDADEFRPDRFANGAAAACKPAHIRSPLIHDSTMCSSKTQLPFLEDWVASIGDCLIGEVTCLGSQKKYRGGFLKTWQLAYSQHIWHCLVSEYFPRTLSSSLFLCLMELPALTIALLILSLALSYLLHQICLRSENIRKNLKRQGIKGPEPSVLYGNTREMKRIQQDVKILQTQDTNNYSLTVFPHLLLWRETYGLVFIYSTGALEILHVSDPEMVKDIGHCTPSELGKPTYLKRSRKALFGGGLLTVNGDEWAYQRKLMAPEFFMDKIKGMIELIEDATSPLSESWDSMLDDVGGSREIVVDDCLRKLSADVIAMICFGSSFTRGEEIFCKLRQLQKALSQQDALVGISAFWKYLPTRANREIKKLDDEVRLLILNVMKEHNNDAGKDLLHVIVDGAQGCQLQGRDAEDFIIDSCKAMYFAGHGTIAATLIWCLMLLATHPEWQERARAEAVEVCQGGGTLDVDALRQLRILTMVIQETLRLYPPASMMMREALTDVKIGDLDVPRGTIIQVSRPMLHQDKDAWGPDAGEFCPDRFANGVAAACRPAHVYLPFGHGPRTCIGQNLAMVELKVVLARLLSRQKLRIQGVKGPKPSFLFGNIPEMRRIQQQLAKSKQEQEAESNDFSSNYLATLFPYFLHWNRVYDMVKELASCKSLDLGKPRYLQKELGALLGMGILTSNGDLWAHQRKVIAPEFFMEKIKGMVNLMIEAANRMLISWEHEVEREGGSAEMVVDEFLRSFSADVISRASFGRNFSEGEEIFNKIRQLQKAMAKQNMLIGIPGSRYLPTKTNREILSLDTSIHSLILNVAKRHHQHDSVTCVNNNLLYSIVEGAKAGPFSSCTPEDFIVDNCKNIYFAGHETTSTTAAWCLMLLASHPKWQSCARAEVLDVCQGNALNADMLRKLKTVTMVIQETLRLYPPAAFVTREALNDIKLGSLNIPKGTNIRIPVALAHRDPAIWGPNSDRFDPARFANGIAGACKPPHMYMPFGVGTRTCAGQNLAMVELKVVLSLVLSRFEFALSPKYVHCPAFRLTIEPGNGVPLILKKLS</sequence>
<feature type="region of interest" description="Disordered" evidence="19">
    <location>
        <begin position="187"/>
        <end position="224"/>
    </location>
</feature>
<organism evidence="22 23">
    <name type="scientific">Digitaria exilis</name>
    <dbReference type="NCBI Taxonomy" id="1010633"/>
    <lineage>
        <taxon>Eukaryota</taxon>
        <taxon>Viridiplantae</taxon>
        <taxon>Streptophyta</taxon>
        <taxon>Embryophyta</taxon>
        <taxon>Tracheophyta</taxon>
        <taxon>Spermatophyta</taxon>
        <taxon>Magnoliopsida</taxon>
        <taxon>Liliopsida</taxon>
        <taxon>Poales</taxon>
        <taxon>Poaceae</taxon>
        <taxon>PACMAD clade</taxon>
        <taxon>Panicoideae</taxon>
        <taxon>Panicodae</taxon>
        <taxon>Paniceae</taxon>
        <taxon>Anthephorinae</taxon>
        <taxon>Digitaria</taxon>
    </lineage>
</organism>
<name>A0A835ETQ3_9POAL</name>
<dbReference type="InterPro" id="IPR036396">
    <property type="entry name" value="Cyt_P450_sf"/>
</dbReference>
<evidence type="ECO:0000256" key="20">
    <source>
        <dbReference type="SAM" id="Phobius"/>
    </source>
</evidence>
<keyword evidence="7 20" id="KW-0812">Transmembrane</keyword>
<keyword evidence="5 17" id="KW-0349">Heme</keyword>
<dbReference type="InterPro" id="IPR050665">
    <property type="entry name" value="Cytochrome_P450_Monooxygen"/>
</dbReference>
<dbReference type="GO" id="GO:0016705">
    <property type="term" value="F:oxidoreductase activity, acting on paired donors, with incorporation or reduction of molecular oxygen"/>
    <property type="evidence" value="ECO:0007669"/>
    <property type="project" value="InterPro"/>
</dbReference>
<dbReference type="GO" id="GO:0061630">
    <property type="term" value="F:ubiquitin protein ligase activity"/>
    <property type="evidence" value="ECO:0007669"/>
    <property type="project" value="UniProtKB-EC"/>
</dbReference>
<evidence type="ECO:0000256" key="8">
    <source>
        <dbReference type="ARBA" id="ARBA00022723"/>
    </source>
</evidence>
<dbReference type="Pfam" id="PF13639">
    <property type="entry name" value="zf-RING_2"/>
    <property type="match status" value="1"/>
</dbReference>
<keyword evidence="10" id="KW-0833">Ubl conjugation pathway</keyword>
<dbReference type="GO" id="GO:0006629">
    <property type="term" value="P:lipid metabolic process"/>
    <property type="evidence" value="ECO:0007669"/>
    <property type="project" value="UniProtKB-ARBA"/>
</dbReference>
<dbReference type="SUPFAM" id="SSF57850">
    <property type="entry name" value="RING/U-box"/>
    <property type="match status" value="1"/>
</dbReference>
<evidence type="ECO:0000256" key="13">
    <source>
        <dbReference type="ARBA" id="ARBA00023002"/>
    </source>
</evidence>
<evidence type="ECO:0000256" key="7">
    <source>
        <dbReference type="ARBA" id="ARBA00022692"/>
    </source>
</evidence>
<feature type="region of interest" description="Disordered" evidence="19">
    <location>
        <begin position="59"/>
        <end position="79"/>
    </location>
</feature>
<evidence type="ECO:0000256" key="19">
    <source>
        <dbReference type="SAM" id="MobiDB-lite"/>
    </source>
</evidence>
<dbReference type="FunFam" id="3.30.40.10:FF:000127">
    <property type="entry name" value="E3 ubiquitin-protein ligase RNF181"/>
    <property type="match status" value="1"/>
</dbReference>
<feature type="transmembrane region" description="Helical" evidence="20">
    <location>
        <begin position="484"/>
        <end position="506"/>
    </location>
</feature>
<dbReference type="SMART" id="SM00184">
    <property type="entry name" value="RING"/>
    <property type="match status" value="1"/>
</dbReference>
<dbReference type="EMBL" id="JACEFO010001767">
    <property type="protein sequence ID" value="KAF8706390.1"/>
    <property type="molecule type" value="Genomic_DNA"/>
</dbReference>
<dbReference type="Proteomes" id="UP000636709">
    <property type="component" value="Unassembled WGS sequence"/>
</dbReference>
<dbReference type="PRINTS" id="PR00385">
    <property type="entry name" value="P450"/>
</dbReference>
<evidence type="ECO:0000259" key="21">
    <source>
        <dbReference type="PROSITE" id="PS50089"/>
    </source>
</evidence>
<evidence type="ECO:0000256" key="4">
    <source>
        <dbReference type="ARBA" id="ARBA00012483"/>
    </source>
</evidence>
<feature type="transmembrane region" description="Helical" evidence="20">
    <location>
        <begin position="986"/>
        <end position="1011"/>
    </location>
</feature>
<evidence type="ECO:0000313" key="22">
    <source>
        <dbReference type="EMBL" id="KAF8706390.1"/>
    </source>
</evidence>
<evidence type="ECO:0000256" key="2">
    <source>
        <dbReference type="ARBA" id="ARBA00004370"/>
    </source>
</evidence>
<dbReference type="GO" id="GO:0016567">
    <property type="term" value="P:protein ubiquitination"/>
    <property type="evidence" value="ECO:0007669"/>
    <property type="project" value="UniProtKB-ARBA"/>
</dbReference>
<dbReference type="GO" id="GO:0008270">
    <property type="term" value="F:zinc ion binding"/>
    <property type="evidence" value="ECO:0007669"/>
    <property type="project" value="UniProtKB-KW"/>
</dbReference>
<dbReference type="Gene3D" id="3.30.40.10">
    <property type="entry name" value="Zinc/RING finger domain, C3HC4 (zinc finger)"/>
    <property type="match status" value="1"/>
</dbReference>
<evidence type="ECO:0000256" key="15">
    <source>
        <dbReference type="ARBA" id="ARBA00023033"/>
    </source>
</evidence>
<evidence type="ECO:0000256" key="1">
    <source>
        <dbReference type="ARBA" id="ARBA00000900"/>
    </source>
</evidence>
<comment type="subcellular location">
    <subcellularLocation>
        <location evidence="2">Membrane</location>
    </subcellularLocation>
</comment>
<keyword evidence="6" id="KW-0808">Transferase</keyword>
<evidence type="ECO:0000256" key="16">
    <source>
        <dbReference type="ARBA" id="ARBA00023136"/>
    </source>
</evidence>
<comment type="caution">
    <text evidence="22">The sequence shown here is derived from an EMBL/GenBank/DDBJ whole genome shotgun (WGS) entry which is preliminary data.</text>
</comment>
<feature type="region of interest" description="Disordered" evidence="19">
    <location>
        <begin position="95"/>
        <end position="135"/>
    </location>
</feature>
<dbReference type="InterPro" id="IPR013083">
    <property type="entry name" value="Znf_RING/FYVE/PHD"/>
</dbReference>
<dbReference type="InterPro" id="IPR001128">
    <property type="entry name" value="Cyt_P450"/>
</dbReference>
<feature type="compositionally biased region" description="Polar residues" evidence="19">
    <location>
        <begin position="106"/>
        <end position="120"/>
    </location>
</feature>
<dbReference type="EC" id="2.3.2.27" evidence="4"/>
<dbReference type="PROSITE" id="PS00086">
    <property type="entry name" value="CYTOCHROME_P450"/>
    <property type="match status" value="2"/>
</dbReference>
<feature type="domain" description="RING-type" evidence="21">
    <location>
        <begin position="332"/>
        <end position="373"/>
    </location>
</feature>
<dbReference type="Pfam" id="PF00067">
    <property type="entry name" value="p450"/>
    <property type="match status" value="3"/>
</dbReference>
<dbReference type="PANTHER" id="PTHR24282">
    <property type="entry name" value="CYTOCHROME P450 FAMILY MEMBER"/>
    <property type="match status" value="1"/>
</dbReference>
<proteinExistence type="inferred from homology"/>
<dbReference type="GO" id="GO:0005506">
    <property type="term" value="F:iron ion binding"/>
    <property type="evidence" value="ECO:0007669"/>
    <property type="project" value="InterPro"/>
</dbReference>
<keyword evidence="16 20" id="KW-0472">Membrane</keyword>
<dbReference type="PROSITE" id="PS50089">
    <property type="entry name" value="ZF_RING_2"/>
    <property type="match status" value="1"/>
</dbReference>
<evidence type="ECO:0000256" key="9">
    <source>
        <dbReference type="ARBA" id="ARBA00022771"/>
    </source>
</evidence>
<evidence type="ECO:0000256" key="3">
    <source>
        <dbReference type="ARBA" id="ARBA00010617"/>
    </source>
</evidence>
<keyword evidence="14 17" id="KW-0408">Iron</keyword>
<evidence type="ECO:0000256" key="11">
    <source>
        <dbReference type="ARBA" id="ARBA00022833"/>
    </source>
</evidence>
<feature type="compositionally biased region" description="Acidic residues" evidence="19">
    <location>
        <begin position="199"/>
        <end position="218"/>
    </location>
</feature>
<dbReference type="GO" id="GO:0004497">
    <property type="term" value="F:monooxygenase activity"/>
    <property type="evidence" value="ECO:0007669"/>
    <property type="project" value="UniProtKB-KW"/>
</dbReference>
<comment type="similarity">
    <text evidence="3">Belongs to the cytochrome P450 family.</text>
</comment>
<keyword evidence="15" id="KW-0503">Monooxygenase</keyword>
<dbReference type="SUPFAM" id="SSF48264">
    <property type="entry name" value="Cytochrome P450"/>
    <property type="match status" value="3"/>
</dbReference>
<dbReference type="GO" id="GO:0020037">
    <property type="term" value="F:heme binding"/>
    <property type="evidence" value="ECO:0007669"/>
    <property type="project" value="InterPro"/>
</dbReference>
<dbReference type="PRINTS" id="PR00463">
    <property type="entry name" value="EP450I"/>
</dbReference>
<accession>A0A835ETQ3</accession>
<dbReference type="Gene3D" id="1.10.630.10">
    <property type="entry name" value="Cytochrome P450"/>
    <property type="match status" value="3"/>
</dbReference>